<reference evidence="2 3" key="1">
    <citation type="submission" date="2016-07" db="EMBL/GenBank/DDBJ databases">
        <title>Multiple horizontal gene transfer events from other fungi enriched the ability of initially mycotrophic Trichoderma (Ascomycota) to feed on dead plant biomass.</title>
        <authorList>
            <consortium name="DOE Joint Genome Institute"/>
            <person name="Aerts A."/>
            <person name="Atanasova L."/>
            <person name="Chenthamara K."/>
            <person name="Zhang J."/>
            <person name="Grujic M."/>
            <person name="Henrissat B."/>
            <person name="Kuo A."/>
            <person name="Salamov A."/>
            <person name="Lipzen A."/>
            <person name="Labutti K."/>
            <person name="Barry K."/>
            <person name="Miao Y."/>
            <person name="Rahimi M.J."/>
            <person name="Shen Q."/>
            <person name="Grigoriev I.V."/>
            <person name="Kubicek C.P."/>
            <person name="Druzhinina I.S."/>
        </authorList>
    </citation>
    <scope>NUCLEOTIDE SEQUENCE [LARGE SCALE GENOMIC DNA]</scope>
    <source>
        <strain evidence="2 3">ATCC 18648</strain>
    </source>
</reference>
<proteinExistence type="predicted"/>
<sequence length="110" mass="12298">MNTVAHGGISIEGGMERKSVRGRVNCDAGVSRAGRQTGLRAREEKRSECKEDGKRKGEDKYKRARKRERESDEFGCLSCLISGNMWRKEAVTKSRLTDARRKLLGGLGRA</sequence>
<organism evidence="2 3">
    <name type="scientific">Trichoderma longibrachiatum ATCC 18648</name>
    <dbReference type="NCBI Taxonomy" id="983965"/>
    <lineage>
        <taxon>Eukaryota</taxon>
        <taxon>Fungi</taxon>
        <taxon>Dikarya</taxon>
        <taxon>Ascomycota</taxon>
        <taxon>Pezizomycotina</taxon>
        <taxon>Sordariomycetes</taxon>
        <taxon>Hypocreomycetidae</taxon>
        <taxon>Hypocreales</taxon>
        <taxon>Hypocreaceae</taxon>
        <taxon>Trichoderma</taxon>
    </lineage>
</organism>
<feature type="region of interest" description="Disordered" evidence="1">
    <location>
        <begin position="34"/>
        <end position="72"/>
    </location>
</feature>
<dbReference type="EMBL" id="KZ679127">
    <property type="protein sequence ID" value="PTB80092.1"/>
    <property type="molecule type" value="Genomic_DNA"/>
</dbReference>
<dbReference type="Proteomes" id="UP000240760">
    <property type="component" value="Unassembled WGS sequence"/>
</dbReference>
<accession>A0A2T4CEY9</accession>
<dbReference type="AlphaFoldDB" id="A0A2T4CEY9"/>
<keyword evidence="3" id="KW-1185">Reference proteome</keyword>
<gene>
    <name evidence="2" type="ORF">M440DRAFT_1111683</name>
</gene>
<evidence type="ECO:0000313" key="2">
    <source>
        <dbReference type="EMBL" id="PTB80092.1"/>
    </source>
</evidence>
<protein>
    <submittedName>
        <fullName evidence="2">Uncharacterized protein</fullName>
    </submittedName>
</protein>
<evidence type="ECO:0000313" key="3">
    <source>
        <dbReference type="Proteomes" id="UP000240760"/>
    </source>
</evidence>
<evidence type="ECO:0000256" key="1">
    <source>
        <dbReference type="SAM" id="MobiDB-lite"/>
    </source>
</evidence>
<name>A0A2T4CEY9_TRILO</name>
<feature type="compositionally biased region" description="Basic and acidic residues" evidence="1">
    <location>
        <begin position="40"/>
        <end position="72"/>
    </location>
</feature>